<dbReference type="NCBIfam" id="TIGR01414">
    <property type="entry name" value="autotrans_barl"/>
    <property type="match status" value="1"/>
</dbReference>
<accession>A0A5B8M108</accession>
<dbReference type="InterPro" id="IPR013425">
    <property type="entry name" value="Autotrns_rpt"/>
</dbReference>
<organism evidence="3 4">
    <name type="scientific">Devosia ginsengisoli</name>
    <dbReference type="NCBI Taxonomy" id="400770"/>
    <lineage>
        <taxon>Bacteria</taxon>
        <taxon>Pseudomonadati</taxon>
        <taxon>Pseudomonadota</taxon>
        <taxon>Alphaproteobacteria</taxon>
        <taxon>Hyphomicrobiales</taxon>
        <taxon>Devosiaceae</taxon>
        <taxon>Devosia</taxon>
    </lineage>
</organism>
<dbReference type="Pfam" id="PF03797">
    <property type="entry name" value="Autotransporter"/>
    <property type="match status" value="1"/>
</dbReference>
<dbReference type="AlphaFoldDB" id="A0A5B8M108"/>
<dbReference type="Gene3D" id="2.40.128.130">
    <property type="entry name" value="Autotransporter beta-domain"/>
    <property type="match status" value="1"/>
</dbReference>
<gene>
    <name evidence="3" type="ORF">FPZ08_19820</name>
</gene>
<proteinExistence type="predicted"/>
<dbReference type="SMART" id="SM00869">
    <property type="entry name" value="Autotransporter"/>
    <property type="match status" value="1"/>
</dbReference>
<keyword evidence="4" id="KW-1185">Reference proteome</keyword>
<dbReference type="SUPFAM" id="SSF51126">
    <property type="entry name" value="Pectin lyase-like"/>
    <property type="match status" value="1"/>
</dbReference>
<evidence type="ECO:0000313" key="3">
    <source>
        <dbReference type="EMBL" id="QDZ13392.1"/>
    </source>
</evidence>
<dbReference type="InterPro" id="IPR006315">
    <property type="entry name" value="OM_autotransptr_brl_dom"/>
</dbReference>
<dbReference type="PROSITE" id="PS51208">
    <property type="entry name" value="AUTOTRANSPORTER"/>
    <property type="match status" value="1"/>
</dbReference>
<dbReference type="KEGG" id="dea:FPZ08_19820"/>
<evidence type="ECO:0000313" key="4">
    <source>
        <dbReference type="Proteomes" id="UP000315364"/>
    </source>
</evidence>
<protein>
    <submittedName>
        <fullName evidence="3">Autotransporter outer membrane beta-barrel domain-containing protein</fullName>
    </submittedName>
</protein>
<dbReference type="NCBIfam" id="TIGR02601">
    <property type="entry name" value="autotrns_rpt"/>
    <property type="match status" value="1"/>
</dbReference>
<dbReference type="OrthoDB" id="7872833at2"/>
<dbReference type="InterPro" id="IPR005546">
    <property type="entry name" value="Autotransporte_beta"/>
</dbReference>
<name>A0A5B8M108_9HYPH</name>
<dbReference type="InterPro" id="IPR011050">
    <property type="entry name" value="Pectin_lyase_fold/virulence"/>
</dbReference>
<keyword evidence="1" id="KW-0732">Signal</keyword>
<evidence type="ECO:0000259" key="2">
    <source>
        <dbReference type="PROSITE" id="PS51208"/>
    </source>
</evidence>
<dbReference type="Proteomes" id="UP000315364">
    <property type="component" value="Chromosome"/>
</dbReference>
<dbReference type="SUPFAM" id="SSF103515">
    <property type="entry name" value="Autotransporter"/>
    <property type="match status" value="1"/>
</dbReference>
<dbReference type="InterPro" id="IPR036709">
    <property type="entry name" value="Autotransporte_beta_dom_sf"/>
</dbReference>
<reference evidence="3 4" key="1">
    <citation type="submission" date="2019-07" db="EMBL/GenBank/DDBJ databases">
        <title>Full genome sequence of Devosia sp. Gsoil 520.</title>
        <authorList>
            <person name="Im W.-T."/>
        </authorList>
    </citation>
    <scope>NUCLEOTIDE SEQUENCE [LARGE SCALE GENOMIC DNA]</scope>
    <source>
        <strain evidence="3 4">Gsoil 520</strain>
    </source>
</reference>
<feature type="domain" description="Autotransporter" evidence="2">
    <location>
        <begin position="343"/>
        <end position="619"/>
    </location>
</feature>
<evidence type="ECO:0000256" key="1">
    <source>
        <dbReference type="ARBA" id="ARBA00022729"/>
    </source>
</evidence>
<sequence>MLGTLSAAIDFTGGVNRLELRTGYAFNGAILANGTLDTLALGGTTDDIFDASQLVTGQSFGGFEQLEKAGANTWTLTGDGSGFGGQTNVVEGTLLVNGSLGGTLDVLDGGILGGSGTLGAGAGSLVTIANGGTLAPGNSIGTIVVDGDLVFDPGSIFEAEIDPALAADLVDVSGTVTINGGTVHALKAGGVYTPDSRWTIIDAAGGVTGTFDALSQNMPFVNLALAYDANAVFVDAKRNTTSFCDVAATANQCETGNGLEPSGPGNPVYDAVAALPDVESARDALDGLSGEIHASGQTALIEDSRFVREAINDRLRSAFGQPGASYAPVLAYSADGTPMAVAADDTGPAVWGHGFGSWSSTDSDGNAAAFSRSIGGLLIGTDGLVGDWRIGLLAGYSRSAFNVDDRASSGTSDNYHVGLYGGTEWGDIAFRTGAAYTWHNLETRRTVSMPGFSDALDAAYNAGTFQAFGELAYGFELDNGTRFEPFANLAHVSLHTGSFSETGGAAALSGPGSNADVTFATLGLRAEHTLALGTVDATLRGMVGWKHAFGEVTPDSIHAFASGDAFTIAGAPIAKDTAVIEAGLDLNFTPETTFGLSYNGQIAGSAQDHGFKANLTVKF</sequence>
<dbReference type="EMBL" id="CP042304">
    <property type="protein sequence ID" value="QDZ13392.1"/>
    <property type="molecule type" value="Genomic_DNA"/>
</dbReference>
<dbReference type="GO" id="GO:0019867">
    <property type="term" value="C:outer membrane"/>
    <property type="evidence" value="ECO:0007669"/>
    <property type="project" value="InterPro"/>
</dbReference>